<feature type="chain" id="PRO_5039465003" evidence="1">
    <location>
        <begin position="19"/>
        <end position="210"/>
    </location>
</feature>
<name>A0A379PQG7_9NOCA</name>
<evidence type="ECO:0000256" key="1">
    <source>
        <dbReference type="SAM" id="SignalP"/>
    </source>
</evidence>
<dbReference type="InterPro" id="IPR056303">
    <property type="entry name" value="AMIN-like"/>
</dbReference>
<organism evidence="3 4">
    <name type="scientific">Rhodococcus gordoniae</name>
    <dbReference type="NCBI Taxonomy" id="223392"/>
    <lineage>
        <taxon>Bacteria</taxon>
        <taxon>Bacillati</taxon>
        <taxon>Actinomycetota</taxon>
        <taxon>Actinomycetes</taxon>
        <taxon>Mycobacteriales</taxon>
        <taxon>Nocardiaceae</taxon>
        <taxon>Rhodococcus</taxon>
    </lineage>
</organism>
<feature type="domain" description="AMIN-like" evidence="2">
    <location>
        <begin position="96"/>
        <end position="195"/>
    </location>
</feature>
<evidence type="ECO:0000259" key="2">
    <source>
        <dbReference type="Pfam" id="PF24837"/>
    </source>
</evidence>
<dbReference type="PROSITE" id="PS51257">
    <property type="entry name" value="PROKAR_LIPOPROTEIN"/>
    <property type="match status" value="1"/>
</dbReference>
<reference evidence="3 4" key="1">
    <citation type="submission" date="2018-06" db="EMBL/GenBank/DDBJ databases">
        <authorList>
            <consortium name="Pathogen Informatics"/>
            <person name="Doyle S."/>
        </authorList>
    </citation>
    <scope>NUCLEOTIDE SEQUENCE [LARGE SCALE GENOMIC DNA]</scope>
    <source>
        <strain evidence="3 4">NCTC13296</strain>
    </source>
</reference>
<keyword evidence="3" id="KW-0449">Lipoprotein</keyword>
<accession>A0A379PQG7</accession>
<dbReference type="AlphaFoldDB" id="A0A379PQG7"/>
<dbReference type="RefSeq" id="WP_245207832.1">
    <property type="nucleotide sequence ID" value="NZ_LPZN01000017.1"/>
</dbReference>
<dbReference type="Proteomes" id="UP000254569">
    <property type="component" value="Unassembled WGS sequence"/>
</dbReference>
<keyword evidence="4" id="KW-1185">Reference proteome</keyword>
<dbReference type="EMBL" id="UGVI01000002">
    <property type="protein sequence ID" value="SUF09166.1"/>
    <property type="molecule type" value="Genomic_DNA"/>
</dbReference>
<sequence length="210" mass="21301">MQVPVRMAAVILSLAVLAAGCATGEQITGPGARTGDASGMSCERVESFTGTLRVGISAPPRPTGMPADGTFAPGETPPAVVYPVLDSVDIVGTDEDRVMFTFSGDGSIGWSARFVAVAFRQGEDASAPVSGRCVLQVDFSGADTGEVWSGGAPVYLSPSSTSEVVEVFGYPSVNHLAQTFIGTRTGTPVVTVDSAPAAGTLEVAVATASR</sequence>
<keyword evidence="1" id="KW-0732">Signal</keyword>
<proteinExistence type="predicted"/>
<protein>
    <submittedName>
        <fullName evidence="3">Lipoprotein</fullName>
    </submittedName>
</protein>
<evidence type="ECO:0000313" key="3">
    <source>
        <dbReference type="EMBL" id="SUF09166.1"/>
    </source>
</evidence>
<feature type="signal peptide" evidence="1">
    <location>
        <begin position="1"/>
        <end position="18"/>
    </location>
</feature>
<dbReference type="Pfam" id="PF24837">
    <property type="entry name" value="AMIN-like"/>
    <property type="match status" value="1"/>
</dbReference>
<evidence type="ECO:0000313" key="4">
    <source>
        <dbReference type="Proteomes" id="UP000254569"/>
    </source>
</evidence>
<gene>
    <name evidence="3" type="ORF">NCTC13296_04363</name>
</gene>